<dbReference type="Gene3D" id="3.40.50.1010">
    <property type="entry name" value="5'-nuclease"/>
    <property type="match status" value="1"/>
</dbReference>
<organism evidence="17">
    <name type="scientific">hydrothermal vent metagenome</name>
    <dbReference type="NCBI Taxonomy" id="652676"/>
    <lineage>
        <taxon>unclassified sequences</taxon>
        <taxon>metagenomes</taxon>
        <taxon>ecological metagenomes</taxon>
    </lineage>
</organism>
<sequence>MTKTAKQKLILVDGSSYLFRAYHTMQNPRLTYMTNSAKEPTGAIYGVINMLKRMQRDFPNDPIVVVFDAKGKTFRNDMYPEYKANRPPMQDDLRVQIEPIHNIVKAMGFPLLCVSGVEADDVIGTLARQASELKIETIISTGDKDMAQLVDDHVSLINTMTETSMDRQGVIDKFGVPPESIIDYLTLIGDTVDNVPGVPKVGPKTAVKWLAEYKTLENIIANADAFKGKVGEYLRETLPQLPLSKELVTIKCDVELDQTPDQIKMNEVDIETLRENYSHFEFRSWLKQLSAQVEAGEQGGTAPVPAELKKEYQTIFEFSELDIWLARLKKADVFAFDLETTSLNYMQAEIVGLSFSDESGKAAYVPVAHEYDGVPTQLDRDQVLARFKSLLEDPAQLKVGQNLKYDMSVLANYDIHLQGIAFDTMLESYVLDSTGSRHDMDTLALKYLDHQTIHYEDVAGKGAKQIGFEQVTIEVAGEYAAEDADITLQLHETLWPQLQQHESLVKVFQEIELPLVPVLSRMERIGVLIDKAKLLKQSEQISERLVELEKQAYEEAGEEFNLGSPKQIQAILFEKLGLPIISKTPKGQPSTAESVLQELAEDYALPKLILETRGLSKLKSTYTDKLPEMIDANTGRVHTSYHQAVAATGRLSSTEPNLQNIPIRSEEGRRIRKAFIAEAGYKVVAADYSQIELRIMAHLSGDEGLLKAFAAGEDIHRATAAEVFAHDNEEVTSEQRRSAKAINFGLIYGMSAFGLAKQLGVGRHEAQSYIDLYFSRYPGVKDYMDQTREQAREQGYVETVFGRRLYLHEINATNAMRRQYAERTAINAPMQGTAADIIKFAMINLDKIIYQQTLDIKMIMQVHDELVFEIKDDILDSSINMIREQMVKAASLSVPLIVDIGVGNDWDQAH</sequence>
<dbReference type="Pfam" id="PF01367">
    <property type="entry name" value="5_3_exonuc"/>
    <property type="match status" value="1"/>
</dbReference>
<evidence type="ECO:0000313" key="17">
    <source>
        <dbReference type="EMBL" id="VAW96055.1"/>
    </source>
</evidence>
<dbReference type="SUPFAM" id="SSF56672">
    <property type="entry name" value="DNA/RNA polymerases"/>
    <property type="match status" value="1"/>
</dbReference>
<reference evidence="17" key="1">
    <citation type="submission" date="2018-06" db="EMBL/GenBank/DDBJ databases">
        <authorList>
            <person name="Zhirakovskaya E."/>
        </authorList>
    </citation>
    <scope>NUCLEOTIDE SEQUENCE</scope>
</reference>
<keyword evidence="10" id="KW-0239">DNA-directed DNA polymerase</keyword>
<evidence type="ECO:0000256" key="6">
    <source>
        <dbReference type="ARBA" id="ARBA00022722"/>
    </source>
</evidence>
<dbReference type="InterPro" id="IPR020045">
    <property type="entry name" value="DNA_polI_H3TH"/>
</dbReference>
<keyword evidence="9" id="KW-0269">Exonuclease</keyword>
<dbReference type="AlphaFoldDB" id="A0A3B0ZR72"/>
<evidence type="ECO:0000256" key="2">
    <source>
        <dbReference type="ARBA" id="ARBA00012417"/>
    </source>
</evidence>
<comment type="catalytic activity">
    <reaction evidence="13">
        <text>DNA(n) + a 2'-deoxyribonucleoside 5'-triphosphate = DNA(n+1) + diphosphate</text>
        <dbReference type="Rhea" id="RHEA:22508"/>
        <dbReference type="Rhea" id="RHEA-COMP:17339"/>
        <dbReference type="Rhea" id="RHEA-COMP:17340"/>
        <dbReference type="ChEBI" id="CHEBI:33019"/>
        <dbReference type="ChEBI" id="CHEBI:61560"/>
        <dbReference type="ChEBI" id="CHEBI:173112"/>
        <dbReference type="EC" id="2.7.7.7"/>
    </reaction>
</comment>
<keyword evidence="11" id="KW-0238">DNA-binding</keyword>
<gene>
    <name evidence="17" type="ORF">MNBD_GAMMA21-2236</name>
</gene>
<keyword evidence="5" id="KW-0235">DNA replication</keyword>
<accession>A0A3B0ZR72</accession>
<dbReference type="Gene3D" id="1.10.150.20">
    <property type="entry name" value="5' to 3' exonuclease, C-terminal subdomain"/>
    <property type="match status" value="2"/>
</dbReference>
<evidence type="ECO:0000256" key="13">
    <source>
        <dbReference type="ARBA" id="ARBA00049244"/>
    </source>
</evidence>
<keyword evidence="6" id="KW-0540">Nuclease</keyword>
<keyword evidence="12" id="KW-0234">DNA repair</keyword>
<dbReference type="SMART" id="SM00279">
    <property type="entry name" value="HhH2"/>
    <property type="match status" value="1"/>
</dbReference>
<dbReference type="Pfam" id="PF02739">
    <property type="entry name" value="5_3_exonuc_N"/>
    <property type="match status" value="1"/>
</dbReference>
<dbReference type="SUPFAM" id="SSF88723">
    <property type="entry name" value="PIN domain-like"/>
    <property type="match status" value="1"/>
</dbReference>
<dbReference type="GO" id="GO:0006302">
    <property type="term" value="P:double-strand break repair"/>
    <property type="evidence" value="ECO:0007669"/>
    <property type="project" value="TreeGrafter"/>
</dbReference>
<dbReference type="InterPro" id="IPR018320">
    <property type="entry name" value="DNA_polymerase_1"/>
</dbReference>
<evidence type="ECO:0000256" key="8">
    <source>
        <dbReference type="ARBA" id="ARBA00022801"/>
    </source>
</evidence>
<dbReference type="Gene3D" id="3.30.70.370">
    <property type="match status" value="1"/>
</dbReference>
<evidence type="ECO:0000259" key="16">
    <source>
        <dbReference type="SMART" id="SM00482"/>
    </source>
</evidence>
<dbReference type="CDD" id="cd06139">
    <property type="entry name" value="DNA_polA_I_Ecoli_like_exo"/>
    <property type="match status" value="1"/>
</dbReference>
<dbReference type="PANTHER" id="PTHR10133">
    <property type="entry name" value="DNA POLYMERASE I"/>
    <property type="match status" value="1"/>
</dbReference>
<dbReference type="InterPro" id="IPR043502">
    <property type="entry name" value="DNA/RNA_pol_sf"/>
</dbReference>
<proteinExistence type="inferred from homology"/>
<evidence type="ECO:0000256" key="12">
    <source>
        <dbReference type="ARBA" id="ARBA00023204"/>
    </source>
</evidence>
<evidence type="ECO:0000256" key="11">
    <source>
        <dbReference type="ARBA" id="ARBA00023125"/>
    </source>
</evidence>
<dbReference type="GO" id="GO:0008409">
    <property type="term" value="F:5'-3' exonuclease activity"/>
    <property type="evidence" value="ECO:0007669"/>
    <property type="project" value="InterPro"/>
</dbReference>
<protein>
    <recommendedName>
        <fullName evidence="2">DNA-directed DNA polymerase</fullName>
        <ecNumber evidence="2">2.7.7.7</ecNumber>
    </recommendedName>
</protein>
<dbReference type="Gene3D" id="1.20.1060.10">
    <property type="entry name" value="Taq DNA Polymerase, Chain T, domain 4"/>
    <property type="match status" value="1"/>
</dbReference>
<dbReference type="SMART" id="SM00475">
    <property type="entry name" value="53EXOc"/>
    <property type="match status" value="1"/>
</dbReference>
<dbReference type="PRINTS" id="PR00868">
    <property type="entry name" value="DNAPOLI"/>
</dbReference>
<dbReference type="InterPro" id="IPR036397">
    <property type="entry name" value="RNaseH_sf"/>
</dbReference>
<dbReference type="NCBIfam" id="TIGR00593">
    <property type="entry name" value="pola"/>
    <property type="match status" value="1"/>
</dbReference>
<keyword evidence="7" id="KW-0227">DNA damage</keyword>
<evidence type="ECO:0000256" key="7">
    <source>
        <dbReference type="ARBA" id="ARBA00022763"/>
    </source>
</evidence>
<evidence type="ECO:0000256" key="1">
    <source>
        <dbReference type="ARBA" id="ARBA00007705"/>
    </source>
</evidence>
<dbReference type="CDD" id="cd09898">
    <property type="entry name" value="H3TH_53EXO"/>
    <property type="match status" value="1"/>
</dbReference>
<dbReference type="InterPro" id="IPR012337">
    <property type="entry name" value="RNaseH-like_sf"/>
</dbReference>
<dbReference type="FunFam" id="3.40.50.1010:FF:000001">
    <property type="entry name" value="DNA polymerase I"/>
    <property type="match status" value="1"/>
</dbReference>
<comment type="similarity">
    <text evidence="1">Belongs to the DNA polymerase type-A family.</text>
</comment>
<dbReference type="Gene3D" id="3.30.420.10">
    <property type="entry name" value="Ribonuclease H-like superfamily/Ribonuclease H"/>
    <property type="match status" value="1"/>
</dbReference>
<dbReference type="InterPro" id="IPR002298">
    <property type="entry name" value="DNA_polymerase_A"/>
</dbReference>
<dbReference type="NCBIfam" id="NF004397">
    <property type="entry name" value="PRK05755.1"/>
    <property type="match status" value="1"/>
</dbReference>
<dbReference type="GO" id="GO:0003887">
    <property type="term" value="F:DNA-directed DNA polymerase activity"/>
    <property type="evidence" value="ECO:0007669"/>
    <property type="project" value="UniProtKB-KW"/>
</dbReference>
<dbReference type="GO" id="GO:0003677">
    <property type="term" value="F:DNA binding"/>
    <property type="evidence" value="ECO:0007669"/>
    <property type="project" value="UniProtKB-KW"/>
</dbReference>
<dbReference type="Pfam" id="PF00476">
    <property type="entry name" value="DNA_pol_A"/>
    <property type="match status" value="1"/>
</dbReference>
<dbReference type="InterPro" id="IPR020046">
    <property type="entry name" value="5-3_exonucl_a-hlix_arch_N"/>
</dbReference>
<dbReference type="InterPro" id="IPR001098">
    <property type="entry name" value="DNA-dir_DNA_pol_A_palm_dom"/>
</dbReference>
<evidence type="ECO:0000259" key="15">
    <source>
        <dbReference type="SMART" id="SM00475"/>
    </source>
</evidence>
<keyword evidence="4 17" id="KW-0548">Nucleotidyltransferase</keyword>
<keyword evidence="8" id="KW-0378">Hydrolase</keyword>
<dbReference type="SUPFAM" id="SSF47807">
    <property type="entry name" value="5' to 3' exonuclease, C-terminal subdomain"/>
    <property type="match status" value="1"/>
</dbReference>
<dbReference type="InterPro" id="IPR036279">
    <property type="entry name" value="5-3_exonuclease_C_sf"/>
</dbReference>
<dbReference type="GO" id="GO:0008408">
    <property type="term" value="F:3'-5' exonuclease activity"/>
    <property type="evidence" value="ECO:0007669"/>
    <property type="project" value="InterPro"/>
</dbReference>
<evidence type="ECO:0000256" key="3">
    <source>
        <dbReference type="ARBA" id="ARBA00022679"/>
    </source>
</evidence>
<dbReference type="FunFam" id="1.10.150.20:FF:000002">
    <property type="entry name" value="DNA polymerase I"/>
    <property type="match status" value="1"/>
</dbReference>
<dbReference type="CDD" id="cd08637">
    <property type="entry name" value="DNA_pol_A_pol_I_C"/>
    <property type="match status" value="1"/>
</dbReference>
<evidence type="ECO:0000256" key="9">
    <source>
        <dbReference type="ARBA" id="ARBA00022839"/>
    </source>
</evidence>
<evidence type="ECO:0000259" key="14">
    <source>
        <dbReference type="SMART" id="SM00474"/>
    </source>
</evidence>
<dbReference type="FunFam" id="3.30.420.10:FF:000026">
    <property type="entry name" value="DNA polymerase I"/>
    <property type="match status" value="1"/>
</dbReference>
<keyword evidence="3 17" id="KW-0808">Transferase</keyword>
<dbReference type="EMBL" id="UOFR01000036">
    <property type="protein sequence ID" value="VAW96055.1"/>
    <property type="molecule type" value="Genomic_DNA"/>
</dbReference>
<dbReference type="FunFam" id="1.10.150.20:FF:000003">
    <property type="entry name" value="DNA polymerase I"/>
    <property type="match status" value="1"/>
</dbReference>
<evidence type="ECO:0000256" key="10">
    <source>
        <dbReference type="ARBA" id="ARBA00022932"/>
    </source>
</evidence>
<dbReference type="Pfam" id="PF01612">
    <property type="entry name" value="DNA_pol_A_exo1"/>
    <property type="match status" value="1"/>
</dbReference>
<dbReference type="PANTHER" id="PTHR10133:SF27">
    <property type="entry name" value="DNA POLYMERASE NU"/>
    <property type="match status" value="1"/>
</dbReference>
<dbReference type="InterPro" id="IPR002421">
    <property type="entry name" value="5-3_exonuclease"/>
</dbReference>
<dbReference type="SMART" id="SM00482">
    <property type="entry name" value="POLAc"/>
    <property type="match status" value="1"/>
</dbReference>
<feature type="domain" description="DNA-directed DNA polymerase family A palm" evidence="16">
    <location>
        <begin position="668"/>
        <end position="874"/>
    </location>
</feature>
<feature type="domain" description="3'-5' exonuclease" evidence="14">
    <location>
        <begin position="312"/>
        <end position="499"/>
    </location>
</feature>
<dbReference type="InterPro" id="IPR029060">
    <property type="entry name" value="PIN-like_dom_sf"/>
</dbReference>
<evidence type="ECO:0000256" key="4">
    <source>
        <dbReference type="ARBA" id="ARBA00022695"/>
    </source>
</evidence>
<evidence type="ECO:0000256" key="5">
    <source>
        <dbReference type="ARBA" id="ARBA00022705"/>
    </source>
</evidence>
<dbReference type="InterPro" id="IPR008918">
    <property type="entry name" value="HhH2"/>
</dbReference>
<dbReference type="SMART" id="SM00474">
    <property type="entry name" value="35EXOc"/>
    <property type="match status" value="1"/>
</dbReference>
<dbReference type="CDD" id="cd09859">
    <property type="entry name" value="PIN_53EXO"/>
    <property type="match status" value="1"/>
</dbReference>
<dbReference type="FunFam" id="1.20.1060.10:FF:000001">
    <property type="entry name" value="DNA polymerase I"/>
    <property type="match status" value="1"/>
</dbReference>
<dbReference type="EC" id="2.7.7.7" evidence="2"/>
<dbReference type="SUPFAM" id="SSF53098">
    <property type="entry name" value="Ribonuclease H-like"/>
    <property type="match status" value="1"/>
</dbReference>
<dbReference type="PROSITE" id="PS00447">
    <property type="entry name" value="DNA_POLYMERASE_A"/>
    <property type="match status" value="1"/>
</dbReference>
<dbReference type="InterPro" id="IPR019760">
    <property type="entry name" value="DNA-dir_DNA_pol_A_CS"/>
</dbReference>
<name>A0A3B0ZR72_9ZZZZ</name>
<dbReference type="GO" id="GO:0006261">
    <property type="term" value="P:DNA-templated DNA replication"/>
    <property type="evidence" value="ECO:0007669"/>
    <property type="project" value="InterPro"/>
</dbReference>
<feature type="domain" description="5'-3' exonuclease" evidence="15">
    <location>
        <begin position="7"/>
        <end position="266"/>
    </location>
</feature>
<dbReference type="InterPro" id="IPR002562">
    <property type="entry name" value="3'-5'_exonuclease_dom"/>
</dbReference>